<feature type="domain" description="PRD" evidence="2">
    <location>
        <begin position="172"/>
        <end position="282"/>
    </location>
</feature>
<dbReference type="GO" id="GO:0006355">
    <property type="term" value="P:regulation of DNA-templated transcription"/>
    <property type="evidence" value="ECO:0007669"/>
    <property type="project" value="InterPro"/>
</dbReference>
<dbReference type="EMBL" id="BONN01000001">
    <property type="protein sequence ID" value="GIG31208.1"/>
    <property type="molecule type" value="Genomic_DNA"/>
</dbReference>
<dbReference type="SUPFAM" id="SSF50151">
    <property type="entry name" value="SacY-like RNA-binding domain"/>
    <property type="match status" value="1"/>
</dbReference>
<dbReference type="GO" id="GO:0003723">
    <property type="term" value="F:RNA binding"/>
    <property type="evidence" value="ECO:0007669"/>
    <property type="project" value="InterPro"/>
</dbReference>
<dbReference type="InterPro" id="IPR004341">
    <property type="entry name" value="CAT_RNA-bd_dom"/>
</dbReference>
<dbReference type="PANTHER" id="PTHR30185">
    <property type="entry name" value="CRYPTIC BETA-GLUCOSIDE BGL OPERON ANTITERMINATOR"/>
    <property type="match status" value="1"/>
</dbReference>
<evidence type="ECO:0000259" key="2">
    <source>
        <dbReference type="PROSITE" id="PS51372"/>
    </source>
</evidence>
<dbReference type="EMBL" id="JACCBK010000001">
    <property type="protein sequence ID" value="NYD85786.1"/>
    <property type="molecule type" value="Genomic_DNA"/>
</dbReference>
<proteinExistence type="predicted"/>
<dbReference type="PROSITE" id="PS51372">
    <property type="entry name" value="PRD_2"/>
    <property type="match status" value="2"/>
</dbReference>
<reference evidence="4 5" key="1">
    <citation type="submission" date="2020-07" db="EMBL/GenBank/DDBJ databases">
        <title>Sequencing the genomes of 1000 actinobacteria strains.</title>
        <authorList>
            <person name="Klenk H.-P."/>
        </authorList>
    </citation>
    <scope>NUCLEOTIDE SEQUENCE [LARGE SCALE GENOMIC DNA]</scope>
    <source>
        <strain evidence="4 5">DSM 24482</strain>
    </source>
</reference>
<dbReference type="Proteomes" id="UP000618382">
    <property type="component" value="Unassembled WGS sequence"/>
</dbReference>
<feature type="domain" description="PRD" evidence="2">
    <location>
        <begin position="64"/>
        <end position="170"/>
    </location>
</feature>
<dbReference type="RefSeq" id="WP_140457535.1">
    <property type="nucleotide sequence ID" value="NZ_BAABFI010000002.1"/>
</dbReference>
<gene>
    <name evidence="4" type="ORF">BKA21_001335</name>
    <name evidence="3" type="ORF">Col01nite_03670</name>
</gene>
<dbReference type="SMART" id="SM01061">
    <property type="entry name" value="CAT_RBD"/>
    <property type="match status" value="1"/>
</dbReference>
<organism evidence="4 5">
    <name type="scientific">Cellulomonas oligotrophica</name>
    <dbReference type="NCBI Taxonomy" id="931536"/>
    <lineage>
        <taxon>Bacteria</taxon>
        <taxon>Bacillati</taxon>
        <taxon>Actinomycetota</taxon>
        <taxon>Actinomycetes</taxon>
        <taxon>Micrococcales</taxon>
        <taxon>Cellulomonadaceae</taxon>
        <taxon>Cellulomonas</taxon>
    </lineage>
</organism>
<reference evidence="3 6" key="2">
    <citation type="submission" date="2021-01" db="EMBL/GenBank/DDBJ databases">
        <title>Whole genome shotgun sequence of Cellulomonas oligotrophica NBRC 109435.</title>
        <authorList>
            <person name="Komaki H."/>
            <person name="Tamura T."/>
        </authorList>
    </citation>
    <scope>NUCLEOTIDE SEQUENCE [LARGE SCALE GENOMIC DNA]</scope>
    <source>
        <strain evidence="3 6">NBRC 109435</strain>
    </source>
</reference>
<evidence type="ECO:0000256" key="1">
    <source>
        <dbReference type="ARBA" id="ARBA00022737"/>
    </source>
</evidence>
<dbReference type="Pfam" id="PF00874">
    <property type="entry name" value="PRD"/>
    <property type="match status" value="2"/>
</dbReference>
<evidence type="ECO:0000313" key="5">
    <source>
        <dbReference type="Proteomes" id="UP000577956"/>
    </source>
</evidence>
<protein>
    <submittedName>
        <fullName evidence="4">Beta-glucoside operon transcriptional antiterminator</fullName>
    </submittedName>
    <submittedName>
        <fullName evidence="3">Transcription antiterminator BglG</fullName>
    </submittedName>
</protein>
<dbReference type="InterPro" id="IPR011608">
    <property type="entry name" value="PRD"/>
</dbReference>
<evidence type="ECO:0000313" key="4">
    <source>
        <dbReference type="EMBL" id="NYD85786.1"/>
    </source>
</evidence>
<dbReference type="InterPro" id="IPR036650">
    <property type="entry name" value="CAT_RNA-bd_dom_sf"/>
</dbReference>
<dbReference type="InterPro" id="IPR036634">
    <property type="entry name" value="PRD_sf"/>
</dbReference>
<sequence>MKVAKVFNNSVVLGVDEQGREVVLFGRGVGFQARAGDVVDLERVERRFTPSAAGIDRIAAFVEQIPAEEVDLTVRIVADAREQLGKHVTDAVLIPLADHLVFALRRAAEGTADVDYPLRWEVARLYPAELEFARGALRTIEAERGVRLPPGEAVPIALHLVNAQFGASPDMQTTVEMTQVLTRTLALVHERFGLELDEDSPAVARFVLHLRYLIVRQRRGQTMADKVAGMFDAVRDGAPEEYEVARDVAELLAERFGWDVGDEERVYLTLHIARLRAAGAEQTQAGQA</sequence>
<accession>A0A7Y9FGZ9</accession>
<keyword evidence="1" id="KW-0677">Repeat</keyword>
<dbReference type="Proteomes" id="UP000577956">
    <property type="component" value="Unassembled WGS sequence"/>
</dbReference>
<comment type="caution">
    <text evidence="4">The sequence shown here is derived from an EMBL/GenBank/DDBJ whole genome shotgun (WGS) entry which is preliminary data.</text>
</comment>
<dbReference type="Gene3D" id="1.10.1790.10">
    <property type="entry name" value="PRD domain"/>
    <property type="match status" value="2"/>
</dbReference>
<dbReference type="InterPro" id="IPR050661">
    <property type="entry name" value="BglG_antiterminators"/>
</dbReference>
<dbReference type="SUPFAM" id="SSF63520">
    <property type="entry name" value="PTS-regulatory domain, PRD"/>
    <property type="match status" value="2"/>
</dbReference>
<name>A0A7Y9FGZ9_9CELL</name>
<keyword evidence="6" id="KW-1185">Reference proteome</keyword>
<dbReference type="Gene3D" id="2.30.24.10">
    <property type="entry name" value="CAT RNA-binding domain"/>
    <property type="match status" value="1"/>
</dbReference>
<evidence type="ECO:0000313" key="3">
    <source>
        <dbReference type="EMBL" id="GIG31208.1"/>
    </source>
</evidence>
<dbReference type="Pfam" id="PF03123">
    <property type="entry name" value="CAT_RBD"/>
    <property type="match status" value="1"/>
</dbReference>
<dbReference type="AlphaFoldDB" id="A0A7Y9FGZ9"/>
<evidence type="ECO:0000313" key="6">
    <source>
        <dbReference type="Proteomes" id="UP000618382"/>
    </source>
</evidence>
<dbReference type="PANTHER" id="PTHR30185:SF15">
    <property type="entry name" value="CRYPTIC BETA-GLUCOSIDE BGL OPERON ANTITERMINATOR"/>
    <property type="match status" value="1"/>
</dbReference>